<accession>A0A644XR63</accession>
<protein>
    <submittedName>
        <fullName evidence="1">Uncharacterized protein</fullName>
    </submittedName>
</protein>
<name>A0A644XR63_9ZZZZ</name>
<proteinExistence type="predicted"/>
<gene>
    <name evidence="1" type="ORF">SDC9_64806</name>
</gene>
<sequence>MQLPEGAYVISDSWRILGPAEEADGALPVVAMEMPEGQQTGAELAFISESDRRMAVDIFTVLKDNDILKDISEIDMKNTAEISVRYLDRFTVKLGDKLDLAAKLRLVEASAGSLSQTAHGTLDATLDGRVSYRPERKGNGN</sequence>
<comment type="caution">
    <text evidence="1">The sequence shown here is derived from an EMBL/GenBank/DDBJ whole genome shotgun (WGS) entry which is preliminary data.</text>
</comment>
<reference evidence="1" key="1">
    <citation type="submission" date="2019-08" db="EMBL/GenBank/DDBJ databases">
        <authorList>
            <person name="Kucharzyk K."/>
            <person name="Murdoch R.W."/>
            <person name="Higgins S."/>
            <person name="Loffler F."/>
        </authorList>
    </citation>
    <scope>NUCLEOTIDE SEQUENCE</scope>
</reference>
<dbReference type="AlphaFoldDB" id="A0A644XR63"/>
<evidence type="ECO:0000313" key="1">
    <source>
        <dbReference type="EMBL" id="MPM18397.1"/>
    </source>
</evidence>
<organism evidence="1">
    <name type="scientific">bioreactor metagenome</name>
    <dbReference type="NCBI Taxonomy" id="1076179"/>
    <lineage>
        <taxon>unclassified sequences</taxon>
        <taxon>metagenomes</taxon>
        <taxon>ecological metagenomes</taxon>
    </lineage>
</organism>
<dbReference type="EMBL" id="VSSQ01002975">
    <property type="protein sequence ID" value="MPM18397.1"/>
    <property type="molecule type" value="Genomic_DNA"/>
</dbReference>